<evidence type="ECO:0000313" key="3">
    <source>
        <dbReference type="Proteomes" id="UP000178486"/>
    </source>
</evidence>
<evidence type="ECO:0000313" key="2">
    <source>
        <dbReference type="EMBL" id="OGK55579.1"/>
    </source>
</evidence>
<evidence type="ECO:0000259" key="1">
    <source>
        <dbReference type="Pfam" id="PF01850"/>
    </source>
</evidence>
<sequence>MNHIYIDTNVIVRFIIKDNKQQNRKTREYIALSQQKKVVLTILTEIILEVEYVLRKTYKIPREDITKSLESVVEMSYFHVMDRDILKQALVIYKSRTVDLIDIILFLKAKKAGADVLSFDKDFGKLKKYIRLSSK</sequence>
<reference evidence="2 3" key="1">
    <citation type="journal article" date="2016" name="Nat. Commun.">
        <title>Thousands of microbial genomes shed light on interconnected biogeochemical processes in an aquifer system.</title>
        <authorList>
            <person name="Anantharaman K."/>
            <person name="Brown C.T."/>
            <person name="Hug L.A."/>
            <person name="Sharon I."/>
            <person name="Castelle C.J."/>
            <person name="Probst A.J."/>
            <person name="Thomas B.C."/>
            <person name="Singh A."/>
            <person name="Wilkins M.J."/>
            <person name="Karaoz U."/>
            <person name="Brodie E.L."/>
            <person name="Williams K.H."/>
            <person name="Hubbard S.S."/>
            <person name="Banfield J.F."/>
        </authorList>
    </citation>
    <scope>NUCLEOTIDE SEQUENCE [LARGE SCALE GENOMIC DNA]</scope>
</reference>
<accession>A0A1F7JJ04</accession>
<protein>
    <recommendedName>
        <fullName evidence="1">PIN domain-containing protein</fullName>
    </recommendedName>
</protein>
<dbReference type="Pfam" id="PF01850">
    <property type="entry name" value="PIN"/>
    <property type="match status" value="1"/>
</dbReference>
<name>A0A1F7JJ04_9BACT</name>
<dbReference type="EMBL" id="MGAU01000009">
    <property type="protein sequence ID" value="OGK55579.1"/>
    <property type="molecule type" value="Genomic_DNA"/>
</dbReference>
<dbReference type="AlphaFoldDB" id="A0A1F7JJ04"/>
<gene>
    <name evidence="2" type="ORF">A3B56_02005</name>
</gene>
<dbReference type="SUPFAM" id="SSF88723">
    <property type="entry name" value="PIN domain-like"/>
    <property type="match status" value="1"/>
</dbReference>
<dbReference type="InterPro" id="IPR002716">
    <property type="entry name" value="PIN_dom"/>
</dbReference>
<dbReference type="Proteomes" id="UP000178486">
    <property type="component" value="Unassembled WGS sequence"/>
</dbReference>
<dbReference type="InterPro" id="IPR029060">
    <property type="entry name" value="PIN-like_dom_sf"/>
</dbReference>
<feature type="domain" description="PIN" evidence="1">
    <location>
        <begin position="4"/>
        <end position="127"/>
    </location>
</feature>
<comment type="caution">
    <text evidence="2">The sequence shown here is derived from an EMBL/GenBank/DDBJ whole genome shotgun (WGS) entry which is preliminary data.</text>
</comment>
<dbReference type="Gene3D" id="3.40.50.1010">
    <property type="entry name" value="5'-nuclease"/>
    <property type="match status" value="1"/>
</dbReference>
<proteinExistence type="predicted"/>
<organism evidence="2 3">
    <name type="scientific">Candidatus Roizmanbacteria bacterium RIFCSPLOWO2_01_FULL_45_11</name>
    <dbReference type="NCBI Taxonomy" id="1802070"/>
    <lineage>
        <taxon>Bacteria</taxon>
        <taxon>Candidatus Roizmaniibacteriota</taxon>
    </lineage>
</organism>